<keyword evidence="3" id="KW-1185">Reference proteome</keyword>
<dbReference type="InterPro" id="IPR000182">
    <property type="entry name" value="GNAT_dom"/>
</dbReference>
<dbReference type="PANTHER" id="PTHR43415:SF3">
    <property type="entry name" value="GNAT-FAMILY ACETYLTRANSFERASE"/>
    <property type="match status" value="1"/>
</dbReference>
<evidence type="ECO:0000313" key="2">
    <source>
        <dbReference type="EMBL" id="OTP10100.1"/>
    </source>
</evidence>
<accession>A0A242JY07</accession>
<dbReference type="EMBL" id="NGMO01000003">
    <property type="protein sequence ID" value="OTP10100.1"/>
    <property type="molecule type" value="Genomic_DNA"/>
</dbReference>
<dbReference type="Proteomes" id="UP000194933">
    <property type="component" value="Unassembled WGS sequence"/>
</dbReference>
<name>A0A242JY07_9ENTE</name>
<sequence length="173" mass="19190">MTEEVQLTLREARPQDAQALLEMLQQTKKETDYILVDKAALQLSLDALATELQAINNSMSDLLFLAVLDQQIIGVVSVEATADKPSSLVGEIGISILKKYWGMGLGTLLFEEVILWTKVNDVLSALVLEVQERNQRAIHLYHKVGFQIVATNPYGAKSNAGEFLSTIKMKMEL</sequence>
<organism evidence="2 3">
    <name type="scientific">Candidatus Enterococcus wittei</name>
    <dbReference type="NCBI Taxonomy" id="1987383"/>
    <lineage>
        <taxon>Bacteria</taxon>
        <taxon>Bacillati</taxon>
        <taxon>Bacillota</taxon>
        <taxon>Bacilli</taxon>
        <taxon>Lactobacillales</taxon>
        <taxon>Enterococcaceae</taxon>
        <taxon>Enterococcus</taxon>
    </lineage>
</organism>
<dbReference type="PANTHER" id="PTHR43415">
    <property type="entry name" value="SPERMIDINE N(1)-ACETYLTRANSFERASE"/>
    <property type="match status" value="1"/>
</dbReference>
<protein>
    <recommendedName>
        <fullName evidence="1">N-acetyltransferase domain-containing protein</fullName>
    </recommendedName>
</protein>
<dbReference type="PROSITE" id="PS51186">
    <property type="entry name" value="GNAT"/>
    <property type="match status" value="1"/>
</dbReference>
<evidence type="ECO:0000313" key="3">
    <source>
        <dbReference type="Proteomes" id="UP000194933"/>
    </source>
</evidence>
<proteinExistence type="predicted"/>
<dbReference type="InterPro" id="IPR016181">
    <property type="entry name" value="Acyl_CoA_acyltransferase"/>
</dbReference>
<comment type="caution">
    <text evidence="2">The sequence shown here is derived from an EMBL/GenBank/DDBJ whole genome shotgun (WGS) entry which is preliminary data.</text>
</comment>
<dbReference type="Gene3D" id="3.40.630.30">
    <property type="match status" value="1"/>
</dbReference>
<dbReference type="AlphaFoldDB" id="A0A242JY07"/>
<dbReference type="SUPFAM" id="SSF55729">
    <property type="entry name" value="Acyl-CoA N-acyltransferases (Nat)"/>
    <property type="match status" value="1"/>
</dbReference>
<dbReference type="RefSeq" id="WP_086284879.1">
    <property type="nucleotide sequence ID" value="NZ_NGMO01000003.1"/>
</dbReference>
<dbReference type="Pfam" id="PF13302">
    <property type="entry name" value="Acetyltransf_3"/>
    <property type="match status" value="1"/>
</dbReference>
<dbReference type="CDD" id="cd04301">
    <property type="entry name" value="NAT_SF"/>
    <property type="match status" value="1"/>
</dbReference>
<gene>
    <name evidence="2" type="ORF">A5844_001798</name>
</gene>
<feature type="domain" description="N-acetyltransferase" evidence="1">
    <location>
        <begin position="7"/>
        <end position="173"/>
    </location>
</feature>
<dbReference type="GO" id="GO:0016747">
    <property type="term" value="F:acyltransferase activity, transferring groups other than amino-acyl groups"/>
    <property type="evidence" value="ECO:0007669"/>
    <property type="project" value="InterPro"/>
</dbReference>
<dbReference type="STRING" id="1987383.A5844_001798"/>
<reference evidence="2 3" key="1">
    <citation type="submission" date="2017-05" db="EMBL/GenBank/DDBJ databases">
        <title>The Genome Sequence of Enterococcus sp. 10A9_DIV0425.</title>
        <authorList>
            <consortium name="The Broad Institute Genomics Platform"/>
            <consortium name="The Broad Institute Genomic Center for Infectious Diseases"/>
            <person name="Earl A."/>
            <person name="Manson A."/>
            <person name="Schwartman J."/>
            <person name="Gilmore M."/>
            <person name="Abouelleil A."/>
            <person name="Cao P."/>
            <person name="Chapman S."/>
            <person name="Cusick C."/>
            <person name="Shea T."/>
            <person name="Young S."/>
            <person name="Neafsey D."/>
            <person name="Nusbaum C."/>
            <person name="Birren B."/>
        </authorList>
    </citation>
    <scope>NUCLEOTIDE SEQUENCE [LARGE SCALE GENOMIC DNA]</scope>
    <source>
        <strain evidence="2 3">10A9_DIV0425</strain>
    </source>
</reference>
<evidence type="ECO:0000259" key="1">
    <source>
        <dbReference type="PROSITE" id="PS51186"/>
    </source>
</evidence>